<organism evidence="2">
    <name type="scientific">Heligmosomoides polygyrus</name>
    <name type="common">Parasitic roundworm</name>
    <dbReference type="NCBI Taxonomy" id="6339"/>
    <lineage>
        <taxon>Eukaryota</taxon>
        <taxon>Metazoa</taxon>
        <taxon>Ecdysozoa</taxon>
        <taxon>Nematoda</taxon>
        <taxon>Chromadorea</taxon>
        <taxon>Rhabditida</taxon>
        <taxon>Rhabditina</taxon>
        <taxon>Rhabditomorpha</taxon>
        <taxon>Strongyloidea</taxon>
        <taxon>Heligmosomidae</taxon>
        <taxon>Heligmosomoides</taxon>
    </lineage>
</organism>
<keyword evidence="1" id="KW-0732">Signal</keyword>
<proteinExistence type="predicted"/>
<dbReference type="EMBL" id="UZAH01029452">
    <property type="protein sequence ID" value="VDP06136.1"/>
    <property type="molecule type" value="Genomic_DNA"/>
</dbReference>
<evidence type="ECO:0008006" key="3">
    <source>
        <dbReference type="Google" id="ProtNLM"/>
    </source>
</evidence>
<feature type="signal peptide" evidence="1">
    <location>
        <begin position="1"/>
        <end position="27"/>
    </location>
</feature>
<dbReference type="AlphaFoldDB" id="A0A3P8EG89"/>
<evidence type="ECO:0000256" key="1">
    <source>
        <dbReference type="SAM" id="SignalP"/>
    </source>
</evidence>
<gene>
    <name evidence="2" type="ORF">HPBE_LOCUS16500</name>
</gene>
<protein>
    <recommendedName>
        <fullName evidence="3">Secreted protein</fullName>
    </recommendedName>
</protein>
<accession>A0A3P8EG89</accession>
<reference evidence="2" key="1">
    <citation type="submission" date="2018-11" db="EMBL/GenBank/DDBJ databases">
        <authorList>
            <consortium name="Pathogen Informatics"/>
        </authorList>
    </citation>
    <scope>NUCLEOTIDE SEQUENCE [LARGE SCALE GENOMIC DNA]</scope>
</reference>
<evidence type="ECO:0000313" key="2">
    <source>
        <dbReference type="EMBL" id="VDP06136.1"/>
    </source>
</evidence>
<feature type="chain" id="PRO_5018015816" description="Secreted protein" evidence="1">
    <location>
        <begin position="28"/>
        <end position="125"/>
    </location>
</feature>
<sequence>METPLWRTTGLLSWLGSLWTCPPPTRCRSRLKWTFAGCTPPAVWASLLGLHHWRWAATCRTRCVNERKVTTEGKRCGDYGKQKHRCDNGKGSPPPLCCRRHPHPTMDERCSTAGAAPQILSRWRR</sequence>
<name>A0A3P8EG89_HELPZ</name>